<dbReference type="EMBL" id="JALBCA010000052">
    <property type="protein sequence ID" value="KAI2386035.1"/>
    <property type="molecule type" value="Genomic_DNA"/>
</dbReference>
<protein>
    <submittedName>
        <fullName evidence="1">Uncharacterized protein</fullName>
    </submittedName>
</protein>
<sequence>MPIKWTPEVDQLLLLKILETHDLTVDPKKVSDAWPKSNPNAIPTPRAISERLFRMKKVVKDNANFTESPGQETPKKTPTPKRRKRNDSETPSSKRSRVKKEPKLELASSPLGNHGDMGAVKEEPYDFEYQPDNNDYLRDEDTNVKCDDYA</sequence>
<reference evidence="1" key="1">
    <citation type="journal article" date="2022" name="bioRxiv">
        <title>Population genetic analysis of Ophidiomyces ophidiicola, the causative agent of snake fungal disease, indicates recent introductions to the USA.</title>
        <authorList>
            <person name="Ladner J.T."/>
            <person name="Palmer J.M."/>
            <person name="Ettinger C.L."/>
            <person name="Stajich J.E."/>
            <person name="Farrell T.M."/>
            <person name="Glorioso B.M."/>
            <person name="Lawson B."/>
            <person name="Price S.J."/>
            <person name="Stengle A.G."/>
            <person name="Grear D.A."/>
            <person name="Lorch J.M."/>
        </authorList>
    </citation>
    <scope>NUCLEOTIDE SEQUENCE</scope>
    <source>
        <strain evidence="1">NWHC 24266-5</strain>
    </source>
</reference>
<name>A0ACB8UXI2_9EURO</name>
<evidence type="ECO:0000313" key="1">
    <source>
        <dbReference type="EMBL" id="KAI2386035.1"/>
    </source>
</evidence>
<comment type="caution">
    <text evidence="1">The sequence shown here is derived from an EMBL/GenBank/DDBJ whole genome shotgun (WGS) entry which is preliminary data.</text>
</comment>
<accession>A0ACB8UXI2</accession>
<gene>
    <name evidence="1" type="ORF">LOY88_003799</name>
</gene>
<proteinExistence type="predicted"/>
<organism evidence="1">
    <name type="scientific">Ophidiomyces ophidiicola</name>
    <dbReference type="NCBI Taxonomy" id="1387563"/>
    <lineage>
        <taxon>Eukaryota</taxon>
        <taxon>Fungi</taxon>
        <taxon>Dikarya</taxon>
        <taxon>Ascomycota</taxon>
        <taxon>Pezizomycotina</taxon>
        <taxon>Eurotiomycetes</taxon>
        <taxon>Eurotiomycetidae</taxon>
        <taxon>Onygenales</taxon>
        <taxon>Onygenaceae</taxon>
        <taxon>Ophidiomyces</taxon>
    </lineage>
</organism>